<protein>
    <submittedName>
        <fullName evidence="1">Uncharacterized protein</fullName>
    </submittedName>
</protein>
<accession>A0A1G6TA71</accession>
<gene>
    <name evidence="1" type="ORF">SAMN05444580_103439</name>
</gene>
<organism evidence="1 2">
    <name type="scientific">Rhodococcus tukisamuensis</name>
    <dbReference type="NCBI Taxonomy" id="168276"/>
    <lineage>
        <taxon>Bacteria</taxon>
        <taxon>Bacillati</taxon>
        <taxon>Actinomycetota</taxon>
        <taxon>Actinomycetes</taxon>
        <taxon>Mycobacteriales</taxon>
        <taxon>Nocardiaceae</taxon>
        <taxon>Rhodococcus</taxon>
    </lineage>
</organism>
<sequence length="96" mass="10331">METFFFGAIAIAVLVGLDQAGLWAERRGWVYWRKGKRGDAGGGMLGVMDELLSPAKSHTLEEIANKQHGRVDVTVGDGGWVDLDGGRAHLPAVGRQ</sequence>
<dbReference type="AlphaFoldDB" id="A0A1G6TA71"/>
<dbReference type="EMBL" id="FNAB01000003">
    <property type="protein sequence ID" value="SDD25466.1"/>
    <property type="molecule type" value="Genomic_DNA"/>
</dbReference>
<evidence type="ECO:0000313" key="2">
    <source>
        <dbReference type="Proteomes" id="UP000199417"/>
    </source>
</evidence>
<reference evidence="1 2" key="1">
    <citation type="submission" date="2016-10" db="EMBL/GenBank/DDBJ databases">
        <authorList>
            <person name="de Groot N.N."/>
        </authorList>
    </citation>
    <scope>NUCLEOTIDE SEQUENCE [LARGE SCALE GENOMIC DNA]</scope>
    <source>
        <strain evidence="1 2">JCM 11308</strain>
    </source>
</reference>
<proteinExistence type="predicted"/>
<keyword evidence="2" id="KW-1185">Reference proteome</keyword>
<name>A0A1G6TA71_9NOCA</name>
<dbReference type="Proteomes" id="UP000199417">
    <property type="component" value="Unassembled WGS sequence"/>
</dbReference>
<dbReference type="RefSeq" id="WP_174556735.1">
    <property type="nucleotide sequence ID" value="NZ_FNAB01000003.1"/>
</dbReference>
<evidence type="ECO:0000313" key="1">
    <source>
        <dbReference type="EMBL" id="SDD25466.1"/>
    </source>
</evidence>